<name>A0A845AST6_9SPHN</name>
<gene>
    <name evidence="2" type="ORF">GRI94_12560</name>
</gene>
<dbReference type="EMBL" id="WTYE01000001">
    <property type="protein sequence ID" value="MXP32654.1"/>
    <property type="molecule type" value="Genomic_DNA"/>
</dbReference>
<comment type="caution">
    <text evidence="2">The sequence shown here is derived from an EMBL/GenBank/DDBJ whole genome shotgun (WGS) entry which is preliminary data.</text>
</comment>
<dbReference type="Proteomes" id="UP000446786">
    <property type="component" value="Unassembled WGS sequence"/>
</dbReference>
<keyword evidence="3" id="KW-1185">Reference proteome</keyword>
<dbReference type="AlphaFoldDB" id="A0A845AST6"/>
<evidence type="ECO:0000313" key="2">
    <source>
        <dbReference type="EMBL" id="MXP32654.1"/>
    </source>
</evidence>
<reference evidence="2 3" key="1">
    <citation type="submission" date="2019-12" db="EMBL/GenBank/DDBJ databases">
        <title>Genomic-based taxomic classification of the family Erythrobacteraceae.</title>
        <authorList>
            <person name="Xu L."/>
        </authorList>
    </citation>
    <scope>NUCLEOTIDE SEQUENCE [LARGE SCALE GENOMIC DNA]</scope>
    <source>
        <strain evidence="2 3">JCM 16677</strain>
    </source>
</reference>
<organism evidence="2 3">
    <name type="scientific">Parerythrobacter jejuensis</name>
    <dbReference type="NCBI Taxonomy" id="795812"/>
    <lineage>
        <taxon>Bacteria</taxon>
        <taxon>Pseudomonadati</taxon>
        <taxon>Pseudomonadota</taxon>
        <taxon>Alphaproteobacteria</taxon>
        <taxon>Sphingomonadales</taxon>
        <taxon>Erythrobacteraceae</taxon>
        <taxon>Parerythrobacter</taxon>
    </lineage>
</organism>
<accession>A0A845AST6</accession>
<evidence type="ECO:0000256" key="1">
    <source>
        <dbReference type="SAM" id="SignalP"/>
    </source>
</evidence>
<feature type="chain" id="PRO_5032422560" evidence="1">
    <location>
        <begin position="22"/>
        <end position="183"/>
    </location>
</feature>
<protein>
    <submittedName>
        <fullName evidence="2">Uncharacterized protein</fullName>
    </submittedName>
</protein>
<dbReference type="OrthoDB" id="7596012at2"/>
<evidence type="ECO:0000313" key="3">
    <source>
        <dbReference type="Proteomes" id="UP000446786"/>
    </source>
</evidence>
<sequence>MFSWTALFAPLALMLPPAGTADDATNPAQLGPKKPIAEASASDQQWTAFEAWRPQGYPMQVRIERRVVIRVSPARPSNAAVLADLPRRFPDRFAERKMGKCFPMRSVAAVQTGGASRLILFLRDRRMISAQLEKACRARDFYSGFYVEPSDDGNLCINRDKLQSRTGAKCELSRIRQMVPVRN</sequence>
<keyword evidence="1" id="KW-0732">Signal</keyword>
<proteinExistence type="predicted"/>
<dbReference type="RefSeq" id="WP_160779977.1">
    <property type="nucleotide sequence ID" value="NZ_BAAAZF010000001.1"/>
</dbReference>
<feature type="signal peptide" evidence="1">
    <location>
        <begin position="1"/>
        <end position="21"/>
    </location>
</feature>